<evidence type="ECO:0000313" key="2">
    <source>
        <dbReference type="EMBL" id="VEL14835.1"/>
    </source>
</evidence>
<keyword evidence="3" id="KW-1185">Reference proteome</keyword>
<dbReference type="Proteomes" id="UP000784294">
    <property type="component" value="Unassembled WGS sequence"/>
</dbReference>
<dbReference type="OrthoDB" id="6288860at2759"/>
<gene>
    <name evidence="2" type="ORF">PXEA_LOCUS8275</name>
</gene>
<feature type="compositionally biased region" description="Acidic residues" evidence="1">
    <location>
        <begin position="301"/>
        <end position="328"/>
    </location>
</feature>
<accession>A0A3S5AF25</accession>
<dbReference type="EMBL" id="CAAALY010022490">
    <property type="protein sequence ID" value="VEL14835.1"/>
    <property type="molecule type" value="Genomic_DNA"/>
</dbReference>
<feature type="compositionally biased region" description="Acidic residues" evidence="1">
    <location>
        <begin position="166"/>
        <end position="176"/>
    </location>
</feature>
<feature type="compositionally biased region" description="Polar residues" evidence="1">
    <location>
        <begin position="605"/>
        <end position="615"/>
    </location>
</feature>
<feature type="region of interest" description="Disordered" evidence="1">
    <location>
        <begin position="65"/>
        <end position="191"/>
    </location>
</feature>
<feature type="region of interest" description="Disordered" evidence="1">
    <location>
        <begin position="379"/>
        <end position="408"/>
    </location>
</feature>
<feature type="compositionally biased region" description="Low complexity" evidence="1">
    <location>
        <begin position="47"/>
        <end position="60"/>
    </location>
</feature>
<organism evidence="2 3">
    <name type="scientific">Protopolystoma xenopodis</name>
    <dbReference type="NCBI Taxonomy" id="117903"/>
    <lineage>
        <taxon>Eukaryota</taxon>
        <taxon>Metazoa</taxon>
        <taxon>Spiralia</taxon>
        <taxon>Lophotrochozoa</taxon>
        <taxon>Platyhelminthes</taxon>
        <taxon>Monogenea</taxon>
        <taxon>Polyopisthocotylea</taxon>
        <taxon>Polystomatidea</taxon>
        <taxon>Polystomatidae</taxon>
        <taxon>Protopolystoma</taxon>
    </lineage>
</organism>
<feature type="region of interest" description="Disordered" evidence="1">
    <location>
        <begin position="41"/>
        <end position="60"/>
    </location>
</feature>
<feature type="compositionally biased region" description="Polar residues" evidence="1">
    <location>
        <begin position="642"/>
        <end position="656"/>
    </location>
</feature>
<proteinExistence type="predicted"/>
<evidence type="ECO:0000256" key="1">
    <source>
        <dbReference type="SAM" id="MobiDB-lite"/>
    </source>
</evidence>
<evidence type="ECO:0000313" key="3">
    <source>
        <dbReference type="Proteomes" id="UP000784294"/>
    </source>
</evidence>
<feature type="compositionally biased region" description="Basic and acidic residues" evidence="1">
    <location>
        <begin position="287"/>
        <end position="300"/>
    </location>
</feature>
<name>A0A3S5AF25_9PLAT</name>
<feature type="compositionally biased region" description="Low complexity" evidence="1">
    <location>
        <begin position="111"/>
        <end position="125"/>
    </location>
</feature>
<feature type="region of interest" description="Disordered" evidence="1">
    <location>
        <begin position="565"/>
        <end position="693"/>
    </location>
</feature>
<feature type="region of interest" description="Disordered" evidence="1">
    <location>
        <begin position="1"/>
        <end position="33"/>
    </location>
</feature>
<sequence>DIPFASKPHYLDPGSPESASDSCSGDVGTHIPAVSASGSWLNRHHASQSPLSSSSSVHSLTDVVLTLPRPMEAPVTTGSLTDGSRDREKDKERSEISYSIQSGRSNHHQQQHLLPLQHHQPSSSPGNRFFTGRERDRDREKDRDCRRYSHLSPSSRLKHDPGTSDLDADTEPETQETSENHQHQLQQQNRDSFSAPCIAVLPRSRRLLLDESGPYLRCRKRRRSMILSSSGVDDNVRRREHSKTENLEEEKIAKEEVLHQIKREHDSRLVSGEHLNDPDAFLYAGSNDDKKDNEDEHLKDDDDDDADDDENEADGEIDNEQDGDDDSGADVSMPVEDSLLSIPGRRGKHHFSRLRSADGTKKSREEKWMAEVLRRIERMERKQRKQRKPTSGWRAGAERKAPALSDAKPLQAAGTFSTHIGQTDLFVADEELKSTQLACFSGSEEIENIVINKSQPISMGMEISGKSESPASSDGFQKPFNNAAFSILAQAAEAACDLGTLASAALEVADVDNADSDNLSRRKWLQSESRFWSPDESACAKPQAAELDKINVSCTVKANMRDTSAIREEHRSSEVGSDNEENEDCIEEEEDDVQASFEEELTLDAMSSSPTSLLGSHQHPGLVGRQRQSTGSEDSPILRQPSRVTSPSLLNSQVSLEHSHHPQHNPQQQALHKQRRRRSQLAGADELAPNSLGESREDRWLRMQLRRIAQMEQQELQALQHQTQPSMIELDSEIGESRQTRSPSLGGQPVTSCACGDEQPLSPRISLKASTVGPGRRRRSGASLAGPIRSPVAATDLGEPSFSVVSPASVGSFIDYSSGQADPTICTSNLFPTDLETGGSNEHLRGQVVGSPPVTDMPAEETECGLIVYRAREKDPMARFSRARSAAITEVVTKAAISATDATILATAPTTMATHPEHRHITAQSYHFELPDTIKEGKLFQKDQLENNSQLPISMTGLLGPQ</sequence>
<feature type="region of interest" description="Disordered" evidence="1">
    <location>
        <begin position="229"/>
        <end position="251"/>
    </location>
</feature>
<feature type="compositionally biased region" description="Basic and acidic residues" evidence="1">
    <location>
        <begin position="131"/>
        <end position="147"/>
    </location>
</feature>
<reference evidence="2" key="1">
    <citation type="submission" date="2018-11" db="EMBL/GenBank/DDBJ databases">
        <authorList>
            <consortium name="Pathogen Informatics"/>
        </authorList>
    </citation>
    <scope>NUCLEOTIDE SEQUENCE</scope>
</reference>
<feature type="non-terminal residue" evidence="2">
    <location>
        <position position="1"/>
    </location>
</feature>
<comment type="caution">
    <text evidence="2">The sequence shown here is derived from an EMBL/GenBank/DDBJ whole genome shotgun (WGS) entry which is preliminary data.</text>
</comment>
<dbReference type="AlphaFoldDB" id="A0A3S5AF25"/>
<feature type="compositionally biased region" description="Basic and acidic residues" evidence="1">
    <location>
        <begin position="83"/>
        <end position="95"/>
    </location>
</feature>
<feature type="region of interest" description="Disordered" evidence="1">
    <location>
        <begin position="734"/>
        <end position="795"/>
    </location>
</feature>
<feature type="region of interest" description="Disordered" evidence="1">
    <location>
        <begin position="264"/>
        <end position="367"/>
    </location>
</feature>
<feature type="compositionally biased region" description="Basic and acidic residues" evidence="1">
    <location>
        <begin position="355"/>
        <end position="367"/>
    </location>
</feature>
<feature type="compositionally biased region" description="Polar residues" evidence="1">
    <location>
        <begin position="740"/>
        <end position="751"/>
    </location>
</feature>
<protein>
    <submittedName>
        <fullName evidence="2">Uncharacterized protein</fullName>
    </submittedName>
</protein>
<feature type="compositionally biased region" description="Basic and acidic residues" evidence="1">
    <location>
        <begin position="234"/>
        <end position="251"/>
    </location>
</feature>
<feature type="compositionally biased region" description="Acidic residues" evidence="1">
    <location>
        <begin position="577"/>
        <end position="602"/>
    </location>
</feature>